<organism evidence="1 2">
    <name type="scientific">[Mycoplasma] gypis</name>
    <dbReference type="NCBI Taxonomy" id="92404"/>
    <lineage>
        <taxon>Bacteria</taxon>
        <taxon>Bacillati</taxon>
        <taxon>Mycoplasmatota</taxon>
        <taxon>Mycoplasmoidales</taxon>
        <taxon>Metamycoplasmataceae</taxon>
        <taxon>Metamycoplasma</taxon>
    </lineage>
</organism>
<evidence type="ECO:0000313" key="1">
    <source>
        <dbReference type="EMBL" id="WXL28331.1"/>
    </source>
</evidence>
<dbReference type="RefSeq" id="WP_205499431.1">
    <property type="nucleotide sequence ID" value="NZ_CP148066.1"/>
</dbReference>
<protein>
    <submittedName>
        <fullName evidence="1">Uncharacterized protein</fullName>
    </submittedName>
</protein>
<accession>A0ABZ2RQE7</accession>
<keyword evidence="2" id="KW-1185">Reference proteome</keyword>
<proteinExistence type="predicted"/>
<dbReference type="Proteomes" id="UP001460679">
    <property type="component" value="Chromosome"/>
</dbReference>
<reference evidence="1" key="1">
    <citation type="submission" date="2024-03" db="EMBL/GenBank/DDBJ databases">
        <title>Complete genome sequence of Mycoplasma gypis type strain B1/T1.</title>
        <authorList>
            <person name="Spergser J."/>
        </authorList>
    </citation>
    <scope>NUCLEOTIDE SEQUENCE [LARGE SCALE GENOMIC DNA]</scope>
    <source>
        <strain evidence="1">B1/T1</strain>
    </source>
</reference>
<gene>
    <name evidence="1" type="ORF">WG616_03135</name>
</gene>
<sequence length="250" mass="30016">MNNIYDKKWTLLKEFIDICKENNLWYSADGYTLLSAATNFDFTQNLEYFEVMMKYDSYEKLKFLFPTRVVDNTTISLYKDLQIKFVFNETNIFEDTNFIKINLIMPTTLKKVKKINSFSNIFRYKLQYFKTFKNTTLFSIKAKKFFAKMLSVFFKTITYKEVVNKTYEGHYEGFFVAKNLSKKLSNRWISNLSNHVVIFKWNDLEINALNEYSDYLKINFGNDLNKVKIPNSKYFYLNVIDIDKKEKDEK</sequence>
<dbReference type="EMBL" id="CP148066">
    <property type="protein sequence ID" value="WXL28331.1"/>
    <property type="molecule type" value="Genomic_DNA"/>
</dbReference>
<name>A0ABZ2RQE7_9BACT</name>
<evidence type="ECO:0000313" key="2">
    <source>
        <dbReference type="Proteomes" id="UP001460679"/>
    </source>
</evidence>